<reference evidence="11" key="1">
    <citation type="submission" date="2020-08" db="EMBL/GenBank/DDBJ databases">
        <title>Genome public.</title>
        <authorList>
            <person name="Liu C."/>
            <person name="Sun Q."/>
        </authorList>
    </citation>
    <scope>NUCLEOTIDE SEQUENCE</scope>
    <source>
        <strain evidence="11">NSJ-51</strain>
    </source>
</reference>
<keyword evidence="5 9" id="KW-0479">Metal-binding</keyword>
<dbReference type="SFLD" id="SFLDG01065">
    <property type="entry name" value="anaerobic_coproporphyrinogen-I"/>
    <property type="match status" value="1"/>
</dbReference>
<organism evidence="11 12">
    <name type="scientific">Lawsonibacter hominis</name>
    <dbReference type="NCBI Taxonomy" id="2763053"/>
    <lineage>
        <taxon>Bacteria</taxon>
        <taxon>Bacillati</taxon>
        <taxon>Bacillota</taxon>
        <taxon>Clostridia</taxon>
        <taxon>Eubacteriales</taxon>
        <taxon>Oscillospiraceae</taxon>
        <taxon>Lawsonibacter</taxon>
    </lineage>
</organism>
<dbReference type="GO" id="GO:0006779">
    <property type="term" value="P:porphyrin-containing compound biosynthetic process"/>
    <property type="evidence" value="ECO:0007669"/>
    <property type="project" value="InterPro"/>
</dbReference>
<dbReference type="InterPro" id="IPR004559">
    <property type="entry name" value="HemW-like"/>
</dbReference>
<dbReference type="PROSITE" id="PS51918">
    <property type="entry name" value="RADICAL_SAM"/>
    <property type="match status" value="1"/>
</dbReference>
<comment type="function">
    <text evidence="9">Probably acts as a heme chaperone, transferring heme to an unknown acceptor. Binds one molecule of heme per monomer, possibly covalently. Binds 1 [4Fe-4S] cluster. The cluster is coordinated with 3 cysteines and an exchangeable S-adenosyl-L-methionine.</text>
</comment>
<dbReference type="GO" id="GO:0004109">
    <property type="term" value="F:coproporphyrinogen oxidase activity"/>
    <property type="evidence" value="ECO:0007669"/>
    <property type="project" value="InterPro"/>
</dbReference>
<evidence type="ECO:0000259" key="10">
    <source>
        <dbReference type="PROSITE" id="PS51918"/>
    </source>
</evidence>
<evidence type="ECO:0000256" key="2">
    <source>
        <dbReference type="ARBA" id="ARBA00017228"/>
    </source>
</evidence>
<evidence type="ECO:0000256" key="4">
    <source>
        <dbReference type="ARBA" id="ARBA00022691"/>
    </source>
</evidence>
<dbReference type="CDD" id="cd01335">
    <property type="entry name" value="Radical_SAM"/>
    <property type="match status" value="1"/>
</dbReference>
<dbReference type="InterPro" id="IPR010723">
    <property type="entry name" value="HemN_C"/>
</dbReference>
<dbReference type="SFLD" id="SFLDF00288">
    <property type="entry name" value="HemN-like__clustered_with_nucl"/>
    <property type="match status" value="1"/>
</dbReference>
<evidence type="ECO:0000256" key="8">
    <source>
        <dbReference type="ARBA" id="ARBA00023186"/>
    </source>
</evidence>
<dbReference type="PANTHER" id="PTHR13932">
    <property type="entry name" value="COPROPORPHYRINIGEN III OXIDASE"/>
    <property type="match status" value="1"/>
</dbReference>
<evidence type="ECO:0000256" key="6">
    <source>
        <dbReference type="ARBA" id="ARBA00023004"/>
    </source>
</evidence>
<keyword evidence="6 9" id="KW-0408">Iron</keyword>
<dbReference type="InterPro" id="IPR058240">
    <property type="entry name" value="rSAM_sf"/>
</dbReference>
<dbReference type="SFLD" id="SFLDF00562">
    <property type="entry name" value="HemN-like__clustered_with_heat"/>
    <property type="match status" value="1"/>
</dbReference>
<dbReference type="AlphaFoldDB" id="A0A8J6J6V5"/>
<proteinExistence type="inferred from homology"/>
<dbReference type="InterPro" id="IPR013785">
    <property type="entry name" value="Aldolase_TIM"/>
</dbReference>
<evidence type="ECO:0000256" key="3">
    <source>
        <dbReference type="ARBA" id="ARBA00022617"/>
    </source>
</evidence>
<gene>
    <name evidence="11" type="primary">hemW</name>
    <name evidence="11" type="ORF">H8S57_13800</name>
</gene>
<evidence type="ECO:0000313" key="11">
    <source>
        <dbReference type="EMBL" id="MBC5734788.1"/>
    </source>
</evidence>
<dbReference type="Pfam" id="PF06969">
    <property type="entry name" value="HemN_C"/>
    <property type="match status" value="1"/>
</dbReference>
<keyword evidence="3 9" id="KW-0349">Heme</keyword>
<keyword evidence="4 9" id="KW-0949">S-adenosyl-L-methionine</keyword>
<dbReference type="SMART" id="SM00729">
    <property type="entry name" value="Elp3"/>
    <property type="match status" value="1"/>
</dbReference>
<keyword evidence="12" id="KW-1185">Reference proteome</keyword>
<feature type="domain" description="Radical SAM core" evidence="10">
    <location>
        <begin position="1"/>
        <end position="234"/>
    </location>
</feature>
<dbReference type="NCBIfam" id="TIGR00539">
    <property type="entry name" value="hemN_rel"/>
    <property type="match status" value="1"/>
</dbReference>
<accession>A0A8J6J6V5</accession>
<dbReference type="SUPFAM" id="SSF102114">
    <property type="entry name" value="Radical SAM enzymes"/>
    <property type="match status" value="1"/>
</dbReference>
<dbReference type="Pfam" id="PF04055">
    <property type="entry name" value="Radical_SAM"/>
    <property type="match status" value="1"/>
</dbReference>
<dbReference type="Gene3D" id="3.20.20.70">
    <property type="entry name" value="Aldolase class I"/>
    <property type="match status" value="1"/>
</dbReference>
<dbReference type="Proteomes" id="UP000661435">
    <property type="component" value="Unassembled WGS sequence"/>
</dbReference>
<evidence type="ECO:0000256" key="1">
    <source>
        <dbReference type="ARBA" id="ARBA00006100"/>
    </source>
</evidence>
<protein>
    <recommendedName>
        <fullName evidence="2 9">Heme chaperone HemW</fullName>
    </recommendedName>
</protein>
<dbReference type="GO" id="GO:0051539">
    <property type="term" value="F:4 iron, 4 sulfur cluster binding"/>
    <property type="evidence" value="ECO:0007669"/>
    <property type="project" value="UniProtKB-UniRule"/>
</dbReference>
<comment type="caution">
    <text evidence="11">The sequence shown here is derived from an EMBL/GenBank/DDBJ whole genome shotgun (WGS) entry which is preliminary data.</text>
</comment>
<sequence>MPEKLGLYIHIPFCRSKCDYCDFYSLAGREERMDDYQKALMTHMKETAPLTRGWQVDTVYFGGGTPSFYGSRRLKELLRLIGKRFDLAKDAEITVECNPDSINRRDLIALRRAGANRISLGVQSAHDCELQNLRRAHTFRQAQEAVAAARTAKFKNISLDLIYGLPGQDMEGWQDTVEQALSLRPEHLSCYGLKVEPGTPLDDRVIRGERLPDDDVQADLYLWMVDRLAREGYRQYEVSNFARSGFQSRHNLKYWMGRPYIGFGPGAHSDFGGRRYSFVRDLDRYITGVLEGGAVIDESELIPQRERGGEYLMLRLRTTRGIEEWEYRREYFMNFDPIEQLLEEYERQGWAERHDRRWNLTPKGFLVSNQLIGELMTAQEEATLNNTLPRLRRGRPEQSAPQP</sequence>
<dbReference type="GO" id="GO:0046872">
    <property type="term" value="F:metal ion binding"/>
    <property type="evidence" value="ECO:0007669"/>
    <property type="project" value="UniProtKB-UniRule"/>
</dbReference>
<keyword evidence="9" id="KW-0963">Cytoplasm</keyword>
<dbReference type="InterPro" id="IPR007197">
    <property type="entry name" value="rSAM"/>
</dbReference>
<name>A0A8J6J6V5_9FIRM</name>
<dbReference type="PANTHER" id="PTHR13932:SF5">
    <property type="entry name" value="RADICAL S-ADENOSYL METHIONINE DOMAIN-CONTAINING PROTEIN 1, MITOCHONDRIAL"/>
    <property type="match status" value="1"/>
</dbReference>
<comment type="subcellular location">
    <subcellularLocation>
        <location evidence="9">Cytoplasm</location>
    </subcellularLocation>
</comment>
<dbReference type="RefSeq" id="WP_186908615.1">
    <property type="nucleotide sequence ID" value="NZ_JACOPP010000025.1"/>
</dbReference>
<keyword evidence="7 9" id="KW-0411">Iron-sulfur</keyword>
<keyword evidence="8 9" id="KW-0143">Chaperone</keyword>
<dbReference type="InterPro" id="IPR034505">
    <property type="entry name" value="Coproporphyrinogen-III_oxidase"/>
</dbReference>
<evidence type="ECO:0000256" key="9">
    <source>
        <dbReference type="RuleBase" id="RU364116"/>
    </source>
</evidence>
<dbReference type="InterPro" id="IPR006638">
    <property type="entry name" value="Elp3/MiaA/NifB-like_rSAM"/>
</dbReference>
<dbReference type="SFLD" id="SFLDG01082">
    <property type="entry name" value="B12-binding_domain_containing"/>
    <property type="match status" value="1"/>
</dbReference>
<comment type="similarity">
    <text evidence="1">Belongs to the anaerobic coproporphyrinogen-III oxidase family. HemW subfamily.</text>
</comment>
<evidence type="ECO:0000313" key="12">
    <source>
        <dbReference type="Proteomes" id="UP000661435"/>
    </source>
</evidence>
<evidence type="ECO:0000256" key="7">
    <source>
        <dbReference type="ARBA" id="ARBA00023014"/>
    </source>
</evidence>
<dbReference type="GO" id="GO:0005737">
    <property type="term" value="C:cytoplasm"/>
    <property type="evidence" value="ECO:0007669"/>
    <property type="project" value="UniProtKB-SubCell"/>
</dbReference>
<dbReference type="EMBL" id="JACOPP010000025">
    <property type="protein sequence ID" value="MBC5734788.1"/>
    <property type="molecule type" value="Genomic_DNA"/>
</dbReference>
<evidence type="ECO:0000256" key="5">
    <source>
        <dbReference type="ARBA" id="ARBA00022723"/>
    </source>
</evidence>
<dbReference type="SFLD" id="SFLDS00029">
    <property type="entry name" value="Radical_SAM"/>
    <property type="match status" value="1"/>
</dbReference>
<keyword evidence="9" id="KW-0004">4Fe-4S</keyword>